<evidence type="ECO:0000256" key="1">
    <source>
        <dbReference type="SAM" id="MobiDB-lite"/>
    </source>
</evidence>
<accession>X0SLY1</accession>
<reference evidence="2" key="1">
    <citation type="journal article" date="2014" name="Front. Microbiol.">
        <title>High frequency of phylogenetically diverse reductive dehalogenase-homologous genes in deep subseafloor sedimentary metagenomes.</title>
        <authorList>
            <person name="Kawai M."/>
            <person name="Futagami T."/>
            <person name="Toyoda A."/>
            <person name="Takaki Y."/>
            <person name="Nishi S."/>
            <person name="Hori S."/>
            <person name="Arai W."/>
            <person name="Tsubouchi T."/>
            <person name="Morono Y."/>
            <person name="Uchiyama I."/>
            <person name="Ito T."/>
            <person name="Fujiyama A."/>
            <person name="Inagaki F."/>
            <person name="Takami H."/>
        </authorList>
    </citation>
    <scope>NUCLEOTIDE SEQUENCE</scope>
    <source>
        <strain evidence="2">Expedition CK06-06</strain>
    </source>
</reference>
<comment type="caution">
    <text evidence="2">The sequence shown here is derived from an EMBL/GenBank/DDBJ whole genome shotgun (WGS) entry which is preliminary data.</text>
</comment>
<sequence length="50" mass="5690">MPKSMYAKKDALLKQRKAQVKKKKKSKPTKLSKRAKAQARATKKGVDFSK</sequence>
<feature type="compositionally biased region" description="Basic residues" evidence="1">
    <location>
        <begin position="14"/>
        <end position="43"/>
    </location>
</feature>
<dbReference type="EMBL" id="BARS01001834">
    <property type="protein sequence ID" value="GAF76897.1"/>
    <property type="molecule type" value="Genomic_DNA"/>
</dbReference>
<protein>
    <submittedName>
        <fullName evidence="2">Uncharacterized protein</fullName>
    </submittedName>
</protein>
<evidence type="ECO:0000313" key="2">
    <source>
        <dbReference type="EMBL" id="GAF76897.1"/>
    </source>
</evidence>
<dbReference type="AlphaFoldDB" id="X0SLY1"/>
<gene>
    <name evidence="2" type="ORF">S01H1_03345</name>
</gene>
<proteinExistence type="predicted"/>
<name>X0SLY1_9ZZZZ</name>
<organism evidence="2">
    <name type="scientific">marine sediment metagenome</name>
    <dbReference type="NCBI Taxonomy" id="412755"/>
    <lineage>
        <taxon>unclassified sequences</taxon>
        <taxon>metagenomes</taxon>
        <taxon>ecological metagenomes</taxon>
    </lineage>
</organism>
<feature type="region of interest" description="Disordered" evidence="1">
    <location>
        <begin position="1"/>
        <end position="50"/>
    </location>
</feature>